<dbReference type="EMBL" id="JACHHV010000007">
    <property type="protein sequence ID" value="MBB5887781.1"/>
    <property type="molecule type" value="Genomic_DNA"/>
</dbReference>
<dbReference type="GO" id="GO:0005829">
    <property type="term" value="C:cytosol"/>
    <property type="evidence" value="ECO:0007669"/>
    <property type="project" value="TreeGrafter"/>
</dbReference>
<keyword evidence="2" id="KW-1185">Reference proteome</keyword>
<dbReference type="RefSeq" id="WP_183539255.1">
    <property type="nucleotide sequence ID" value="NZ_JACHHV010000007.1"/>
</dbReference>
<dbReference type="InterPro" id="IPR036412">
    <property type="entry name" value="HAD-like_sf"/>
</dbReference>
<dbReference type="InterPro" id="IPR023214">
    <property type="entry name" value="HAD_sf"/>
</dbReference>
<dbReference type="NCBIfam" id="TIGR01484">
    <property type="entry name" value="HAD-SF-IIB"/>
    <property type="match status" value="1"/>
</dbReference>
<protein>
    <recommendedName>
        <fullName evidence="3">Cof-type HAD-IIB family hydrolase</fullName>
    </recommendedName>
</protein>
<dbReference type="InterPro" id="IPR006379">
    <property type="entry name" value="HAD-SF_hydro_IIB"/>
</dbReference>
<dbReference type="GO" id="GO:0000287">
    <property type="term" value="F:magnesium ion binding"/>
    <property type="evidence" value="ECO:0007669"/>
    <property type="project" value="TreeGrafter"/>
</dbReference>
<dbReference type="Pfam" id="PF08282">
    <property type="entry name" value="Hydrolase_3"/>
    <property type="match status" value="1"/>
</dbReference>
<dbReference type="PANTHER" id="PTHR10000:SF25">
    <property type="entry name" value="PHOSPHATASE YKRA-RELATED"/>
    <property type="match status" value="1"/>
</dbReference>
<evidence type="ECO:0000313" key="1">
    <source>
        <dbReference type="EMBL" id="MBB5887781.1"/>
    </source>
</evidence>
<reference evidence="1 2" key="1">
    <citation type="submission" date="2020-08" db="EMBL/GenBank/DDBJ databases">
        <title>Genomic Encyclopedia of Type Strains, Phase IV (KMG-IV): sequencing the most valuable type-strain genomes for metagenomic binning, comparative biology and taxonomic classification.</title>
        <authorList>
            <person name="Goeker M."/>
        </authorList>
    </citation>
    <scope>NUCLEOTIDE SEQUENCE [LARGE SCALE GENOMIC DNA]</scope>
    <source>
        <strain evidence="1 2">DSM 14925</strain>
    </source>
</reference>
<sequence>MKDYSNYKGLAFFDLDGTLLNSKSQLDQEVIEALSRIRENGILPFVATGRGPFELKHLINNSGINGAVSMNGQFIMLDGEVIYKEEIPTPVITKLLDVASACNEAIAFYDDSHYWVSELTKYAIKAYEYAHMPLPLEKPNYYLKNEVNMLLVLTDKLSQQDYYKEAVPELNFYMNSPSSIDVTNISTNKGTGVAHVKNLLGIKGPSYGFGDGRNDFALLSACDNKTAMGNAVHGLKEIADFVTTANTDHGIINAFKHWEII</sequence>
<dbReference type="AlphaFoldDB" id="A0A841C8A0"/>
<dbReference type="Gene3D" id="3.30.1240.10">
    <property type="match status" value="1"/>
</dbReference>
<dbReference type="Gene3D" id="3.40.50.1000">
    <property type="entry name" value="HAD superfamily/HAD-like"/>
    <property type="match status" value="1"/>
</dbReference>
<dbReference type="SFLD" id="SFLDG01140">
    <property type="entry name" value="C2.B:_Phosphomannomutase_and_P"/>
    <property type="match status" value="1"/>
</dbReference>
<proteinExistence type="predicted"/>
<dbReference type="PROSITE" id="PS01228">
    <property type="entry name" value="COF_1"/>
    <property type="match status" value="1"/>
</dbReference>
<dbReference type="PANTHER" id="PTHR10000">
    <property type="entry name" value="PHOSPHOSERINE PHOSPHATASE"/>
    <property type="match status" value="1"/>
</dbReference>
<accession>A0A841C8A0</accession>
<dbReference type="SUPFAM" id="SSF56784">
    <property type="entry name" value="HAD-like"/>
    <property type="match status" value="1"/>
</dbReference>
<comment type="caution">
    <text evidence="1">The sequence shown here is derived from an EMBL/GenBank/DDBJ whole genome shotgun (WGS) entry which is preliminary data.</text>
</comment>
<dbReference type="Proteomes" id="UP000562464">
    <property type="component" value="Unassembled WGS sequence"/>
</dbReference>
<evidence type="ECO:0008006" key="3">
    <source>
        <dbReference type="Google" id="ProtNLM"/>
    </source>
</evidence>
<dbReference type="NCBIfam" id="TIGR00099">
    <property type="entry name" value="Cof-subfamily"/>
    <property type="match status" value="1"/>
</dbReference>
<dbReference type="SFLD" id="SFLDS00003">
    <property type="entry name" value="Haloacid_Dehalogenase"/>
    <property type="match status" value="1"/>
</dbReference>
<name>A0A841C8A0_9LACT</name>
<dbReference type="InterPro" id="IPR000150">
    <property type="entry name" value="Cof"/>
</dbReference>
<gene>
    <name evidence="1" type="ORF">HNQ37_000655</name>
</gene>
<evidence type="ECO:0000313" key="2">
    <source>
        <dbReference type="Proteomes" id="UP000562464"/>
    </source>
</evidence>
<organism evidence="1 2">
    <name type="scientific">Lactovum miscens</name>
    <dbReference type="NCBI Taxonomy" id="190387"/>
    <lineage>
        <taxon>Bacteria</taxon>
        <taxon>Bacillati</taxon>
        <taxon>Bacillota</taxon>
        <taxon>Bacilli</taxon>
        <taxon>Lactobacillales</taxon>
        <taxon>Streptococcaceae</taxon>
        <taxon>Lactovum</taxon>
    </lineage>
</organism>
<dbReference type="GO" id="GO:0016791">
    <property type="term" value="F:phosphatase activity"/>
    <property type="evidence" value="ECO:0007669"/>
    <property type="project" value="TreeGrafter"/>
</dbReference>